<evidence type="ECO:0000259" key="2">
    <source>
        <dbReference type="Pfam" id="PF14587"/>
    </source>
</evidence>
<feature type="domain" description="Endo-beta-1,6-galactanase-like" evidence="2">
    <location>
        <begin position="43"/>
        <end position="254"/>
    </location>
</feature>
<dbReference type="Gene3D" id="3.20.20.80">
    <property type="entry name" value="Glycosidases"/>
    <property type="match status" value="1"/>
</dbReference>
<dbReference type="OrthoDB" id="2012278at2759"/>
<evidence type="ECO:0000313" key="3">
    <source>
        <dbReference type="EMBL" id="GMF46435.1"/>
    </source>
</evidence>
<dbReference type="Pfam" id="PF14587">
    <property type="entry name" value="Glyco_hydr_30_2"/>
    <property type="match status" value="1"/>
</dbReference>
<dbReference type="PANTHER" id="PTHR42767:SF1">
    <property type="entry name" value="ENDO-BETA-1,6-GALACTANASE-LIKE DOMAIN-CONTAINING PROTEIN"/>
    <property type="match status" value="1"/>
</dbReference>
<organism evidence="3 4">
    <name type="scientific">Phytophthora fragariaefolia</name>
    <dbReference type="NCBI Taxonomy" id="1490495"/>
    <lineage>
        <taxon>Eukaryota</taxon>
        <taxon>Sar</taxon>
        <taxon>Stramenopiles</taxon>
        <taxon>Oomycota</taxon>
        <taxon>Peronosporomycetes</taxon>
        <taxon>Peronosporales</taxon>
        <taxon>Peronosporaceae</taxon>
        <taxon>Phytophthora</taxon>
    </lineage>
</organism>
<proteinExistence type="predicted"/>
<dbReference type="PANTHER" id="PTHR42767">
    <property type="entry name" value="ENDO-BETA-1,6-GALACTANASE"/>
    <property type="match status" value="1"/>
</dbReference>
<dbReference type="SUPFAM" id="SSF51445">
    <property type="entry name" value="(Trans)glycosidases"/>
    <property type="match status" value="1"/>
</dbReference>
<name>A0A9W6XVL8_9STRA</name>
<dbReference type="Gene3D" id="2.60.40.1180">
    <property type="entry name" value="Golgi alpha-mannosidase II"/>
    <property type="match status" value="1"/>
</dbReference>
<keyword evidence="1" id="KW-0732">Signal</keyword>
<comment type="caution">
    <text evidence="3">The sequence shown here is derived from an EMBL/GenBank/DDBJ whole genome shotgun (WGS) entry which is preliminary data.</text>
</comment>
<dbReference type="AlphaFoldDB" id="A0A9W6XVL8"/>
<dbReference type="InterPro" id="IPR039743">
    <property type="entry name" value="6GAL/EXGAL"/>
</dbReference>
<accession>A0A9W6XVL8</accession>
<dbReference type="InterPro" id="IPR017853">
    <property type="entry name" value="GH"/>
</dbReference>
<dbReference type="Proteomes" id="UP001165121">
    <property type="component" value="Unassembled WGS sequence"/>
</dbReference>
<sequence>MIAIRLLTAWTVFSGLLALQPTCAADYTVKTDVTTKLLDKWEGWGTSLCWWANAFGDREDVADVFFTRKEMVALKGAQAGIPALGFNIARYNIGGSSKNVIDDGGTEIAMKESPNMPAFKFIESFWLDWSSNVSTSKSWNWDADAKQRQMLDFAIKRGVDITEAFSNAPPWWMTNNHATAGGDDGKKDNLQTWNHDAFALYLATVVKQAKETWGVNFTYVEPFNEPMSTWWTYPGKQEGSHFEVKTQNDVLLQLRKYLDKLELEDVVIATSDENSPSIALSTLTSMSSNSAVMDTFGKVNTHGYDGLSPYRGKDRKPLKNLVTTSSKTLWDSEYGEKDATGLSMAESIALDINRMGVSAFVYWQALDGGGWGLIQSSPADKTISAPNTKYYVLAQYSRHVRPGMSILSTDDVNSVMAYDVASKLLVIVTVNTGDTPSKVTFDLADFKSVAGPISVWTTETSGTGALYKTSKTEHSGASFTASIPAASVMTFEVQDVLLG</sequence>
<keyword evidence="4" id="KW-1185">Reference proteome</keyword>
<evidence type="ECO:0000256" key="1">
    <source>
        <dbReference type="SAM" id="SignalP"/>
    </source>
</evidence>
<protein>
    <submittedName>
        <fullName evidence="3">Unnamed protein product</fullName>
    </submittedName>
</protein>
<evidence type="ECO:0000313" key="4">
    <source>
        <dbReference type="Proteomes" id="UP001165121"/>
    </source>
</evidence>
<gene>
    <name evidence="3" type="ORF">Pfra01_001707800</name>
</gene>
<feature type="chain" id="PRO_5040954060" evidence="1">
    <location>
        <begin position="26"/>
        <end position="499"/>
    </location>
</feature>
<reference evidence="3" key="1">
    <citation type="submission" date="2023-04" db="EMBL/GenBank/DDBJ databases">
        <title>Phytophthora fragariaefolia NBRC 109709.</title>
        <authorList>
            <person name="Ichikawa N."/>
            <person name="Sato H."/>
            <person name="Tonouchi N."/>
        </authorList>
    </citation>
    <scope>NUCLEOTIDE SEQUENCE</scope>
    <source>
        <strain evidence="3">NBRC 109709</strain>
    </source>
</reference>
<dbReference type="GO" id="GO:0004553">
    <property type="term" value="F:hydrolase activity, hydrolyzing O-glycosyl compounds"/>
    <property type="evidence" value="ECO:0007669"/>
    <property type="project" value="InterPro"/>
</dbReference>
<dbReference type="InterPro" id="IPR013780">
    <property type="entry name" value="Glyco_hydro_b"/>
</dbReference>
<feature type="signal peptide" evidence="1">
    <location>
        <begin position="1"/>
        <end position="25"/>
    </location>
</feature>
<dbReference type="EMBL" id="BSXT01001969">
    <property type="protein sequence ID" value="GMF46435.1"/>
    <property type="molecule type" value="Genomic_DNA"/>
</dbReference>
<dbReference type="InterPro" id="IPR039514">
    <property type="entry name" value="6GAL-like"/>
</dbReference>